<name>C5J601_MESCH</name>
<gene>
    <name evidence="1" type="ordered locus">MCJ_002020</name>
</gene>
<evidence type="ECO:0000313" key="1">
    <source>
        <dbReference type="EMBL" id="CAT04893.1"/>
    </source>
</evidence>
<dbReference type="AlphaFoldDB" id="C5J601"/>
<dbReference type="Proteomes" id="UP000001491">
    <property type="component" value="Chromosome"/>
</dbReference>
<dbReference type="HOGENOM" id="CLU_3357157_0_0_14"/>
<reference evidence="2" key="1">
    <citation type="journal article" date="2009" name="BMC Bioinformatics">
        <title>The Mycoplasma conjunctivae genome sequencing, annotation and analysis.</title>
        <authorList>
            <person name="Calderon-Copete S.P."/>
            <person name="Wigger G."/>
            <person name="Wunderlin C."/>
            <person name="Schmidheini T."/>
            <person name="Frey J."/>
            <person name="Quail M.A."/>
            <person name="Falquet L."/>
        </authorList>
    </citation>
    <scope>NUCLEOTIDE SEQUENCE [LARGE SCALE GENOMIC DNA]</scope>
    <source>
        <strain evidence="2">ATCC 25834 / NCTC 10147 / HRC/581</strain>
    </source>
</reference>
<sequence>MESFKIKKYEEKRFIGKSKFNNKLHSEYGKEWIYIA</sequence>
<protein>
    <submittedName>
        <fullName evidence="1">Uncharacterized protein</fullName>
    </submittedName>
</protein>
<accession>C5J601</accession>
<organism evidence="1 2">
    <name type="scientific">Mesomycoplasma conjunctivae (strain ATCC 25834 / NCTC 10147 / HRC/581)</name>
    <name type="common">Mycoplasma conjunctivae</name>
    <dbReference type="NCBI Taxonomy" id="572263"/>
    <lineage>
        <taxon>Bacteria</taxon>
        <taxon>Bacillati</taxon>
        <taxon>Mycoplasmatota</taxon>
        <taxon>Mycoplasmoidales</taxon>
        <taxon>Metamycoplasmataceae</taxon>
        <taxon>Mesomycoplasma</taxon>
    </lineage>
</organism>
<proteinExistence type="predicted"/>
<dbReference type="EMBL" id="FM864216">
    <property type="protein sequence ID" value="CAT04893.1"/>
    <property type="molecule type" value="Genomic_DNA"/>
</dbReference>
<evidence type="ECO:0000313" key="2">
    <source>
        <dbReference type="Proteomes" id="UP000001491"/>
    </source>
</evidence>
<dbReference type="KEGG" id="mco:MCJ_002020"/>
<keyword evidence="2" id="KW-1185">Reference proteome</keyword>